<proteinExistence type="predicted"/>
<protein>
    <recommendedName>
        <fullName evidence="5">Mce-associated membrane protein</fullName>
    </recommendedName>
</protein>
<dbReference type="AlphaFoldDB" id="A0A1G6X9B8"/>
<reference evidence="3 4" key="1">
    <citation type="submission" date="2016-10" db="EMBL/GenBank/DDBJ databases">
        <authorList>
            <person name="de Groot N.N."/>
        </authorList>
    </citation>
    <scope>NUCLEOTIDE SEQUENCE [LARGE SCALE GENOMIC DNA]</scope>
    <source>
        <strain evidence="3 4">CGMCC 4.6858</strain>
    </source>
</reference>
<keyword evidence="2" id="KW-0732">Signal</keyword>
<dbReference type="Proteomes" id="UP000199034">
    <property type="component" value="Unassembled WGS sequence"/>
</dbReference>
<feature type="region of interest" description="Disordered" evidence="1">
    <location>
        <begin position="33"/>
        <end position="76"/>
    </location>
</feature>
<sequence length="218" mass="22939">MMPTMTARTTTARRRARGTAALAVAVVLATTSCSGDDDSGGGEEPTASPSASSAPAPAEPTAPATNARIGQVEGTRISRTTRETLLRQVVPIVDAWFDGAYVGGTWPRRTVGDAFAGFTAGARRDVRRDLKVMTNVDIGERITAVTVRRRAVALDVLAVRRKAAAVTARVSLTFTTTGEVARTETVQGRLFLTKGGGRGWKVFGYDVSAGEAGQGRTR</sequence>
<evidence type="ECO:0000256" key="2">
    <source>
        <dbReference type="SAM" id="SignalP"/>
    </source>
</evidence>
<accession>A0A1G6X9B8</accession>
<evidence type="ECO:0000313" key="4">
    <source>
        <dbReference type="Proteomes" id="UP000199034"/>
    </source>
</evidence>
<evidence type="ECO:0000256" key="1">
    <source>
        <dbReference type="SAM" id="MobiDB-lite"/>
    </source>
</evidence>
<feature type="compositionally biased region" description="Low complexity" evidence="1">
    <location>
        <begin position="44"/>
        <end position="65"/>
    </location>
</feature>
<name>A0A1G6X9B8_9ACTN</name>
<evidence type="ECO:0000313" key="3">
    <source>
        <dbReference type="EMBL" id="SDD74688.1"/>
    </source>
</evidence>
<keyword evidence="4" id="KW-1185">Reference proteome</keyword>
<dbReference type="STRING" id="1045774.SAMN05421872_110209"/>
<organism evidence="3 4">
    <name type="scientific">Nocardioides lianchengensis</name>
    <dbReference type="NCBI Taxonomy" id="1045774"/>
    <lineage>
        <taxon>Bacteria</taxon>
        <taxon>Bacillati</taxon>
        <taxon>Actinomycetota</taxon>
        <taxon>Actinomycetes</taxon>
        <taxon>Propionibacteriales</taxon>
        <taxon>Nocardioidaceae</taxon>
        <taxon>Nocardioides</taxon>
    </lineage>
</organism>
<dbReference type="EMBL" id="FMZM01000010">
    <property type="protein sequence ID" value="SDD74688.1"/>
    <property type="molecule type" value="Genomic_DNA"/>
</dbReference>
<evidence type="ECO:0008006" key="5">
    <source>
        <dbReference type="Google" id="ProtNLM"/>
    </source>
</evidence>
<feature type="chain" id="PRO_5038661656" description="Mce-associated membrane protein" evidence="2">
    <location>
        <begin position="36"/>
        <end position="218"/>
    </location>
</feature>
<feature type="signal peptide" evidence="2">
    <location>
        <begin position="1"/>
        <end position="35"/>
    </location>
</feature>
<gene>
    <name evidence="3" type="ORF">SAMN05421872_110209</name>
</gene>